<name>A0A7C8YAW6_OPUST</name>
<accession>A0A7C8YAW6</accession>
<dbReference type="AlphaFoldDB" id="A0A7C8YAW6"/>
<reference evidence="1" key="1">
    <citation type="journal article" date="2013" name="J. Plant Res.">
        <title>Effect of fungi and light on seed germination of three Opuntia species from semiarid lands of central Mexico.</title>
        <authorList>
            <person name="Delgado-Sanchez P."/>
            <person name="Jimenez-Bremont J.F."/>
            <person name="Guerrero-Gonzalez Mde L."/>
            <person name="Flores J."/>
        </authorList>
    </citation>
    <scope>NUCLEOTIDE SEQUENCE</scope>
    <source>
        <tissue evidence="1">Cladode</tissue>
    </source>
</reference>
<evidence type="ECO:0000313" key="1">
    <source>
        <dbReference type="EMBL" id="MBA4613999.1"/>
    </source>
</evidence>
<reference evidence="1" key="2">
    <citation type="submission" date="2020-07" db="EMBL/GenBank/DDBJ databases">
        <authorList>
            <person name="Vera ALvarez R."/>
            <person name="Arias-Moreno D.M."/>
            <person name="Jimenez-Jacinto V."/>
            <person name="Jimenez-Bremont J.F."/>
            <person name="Swaminathan K."/>
            <person name="Moose S.P."/>
            <person name="Guerrero-Gonzalez M.L."/>
            <person name="Marino-Ramirez L."/>
            <person name="Landsman D."/>
            <person name="Rodriguez-Kessler M."/>
            <person name="Delgado-Sanchez P."/>
        </authorList>
    </citation>
    <scope>NUCLEOTIDE SEQUENCE</scope>
    <source>
        <tissue evidence="1">Cladode</tissue>
    </source>
</reference>
<organism evidence="1">
    <name type="scientific">Opuntia streptacantha</name>
    <name type="common">Prickly pear cactus</name>
    <name type="synonym">Opuntia cardona</name>
    <dbReference type="NCBI Taxonomy" id="393608"/>
    <lineage>
        <taxon>Eukaryota</taxon>
        <taxon>Viridiplantae</taxon>
        <taxon>Streptophyta</taxon>
        <taxon>Embryophyta</taxon>
        <taxon>Tracheophyta</taxon>
        <taxon>Spermatophyta</taxon>
        <taxon>Magnoliopsida</taxon>
        <taxon>eudicotyledons</taxon>
        <taxon>Gunneridae</taxon>
        <taxon>Pentapetalae</taxon>
        <taxon>Caryophyllales</taxon>
        <taxon>Cactineae</taxon>
        <taxon>Cactaceae</taxon>
        <taxon>Opuntioideae</taxon>
        <taxon>Opuntia</taxon>
    </lineage>
</organism>
<sequence>MPLKVPLSCPTRHLELTDRLPEAVHGVSDLLHAVLEGPGLSGPEPGGPARLAHVGLGVPGLGQADHKGGLGQLAWALLDLVGEGGERLDARGGVRSGAAF</sequence>
<proteinExistence type="predicted"/>
<protein>
    <submittedName>
        <fullName evidence="1">Uncharacterized protein</fullName>
    </submittedName>
</protein>
<dbReference type="EMBL" id="GISG01000211">
    <property type="protein sequence ID" value="MBA4613999.1"/>
    <property type="molecule type" value="Transcribed_RNA"/>
</dbReference>